<sequence length="72" mass="7720">MKTEIPIHTPFIKLDALLKFAGLCATGGEAKIRITQGEVTVGGQVCTQRGKKIYPGDTVCLQGREIEVTACD</sequence>
<organism evidence="2">
    <name type="scientific">uncultured Anaerotruncus sp</name>
    <dbReference type="NCBI Taxonomy" id="905011"/>
    <lineage>
        <taxon>Bacteria</taxon>
        <taxon>Bacillati</taxon>
        <taxon>Bacillota</taxon>
        <taxon>Clostridia</taxon>
        <taxon>Eubacteriales</taxon>
        <taxon>Oscillospiraceae</taxon>
        <taxon>Anaerotruncus</taxon>
        <taxon>environmental samples</taxon>
    </lineage>
</organism>
<dbReference type="SUPFAM" id="SSF55174">
    <property type="entry name" value="Alpha-L RNA-binding motif"/>
    <property type="match status" value="1"/>
</dbReference>
<dbReference type="EMBL" id="FMHG01000001">
    <property type="protein sequence ID" value="SCJ76430.1"/>
    <property type="molecule type" value="Genomic_DNA"/>
</dbReference>
<accession>A0A1C6J3D0</accession>
<protein>
    <submittedName>
        <fullName evidence="2">Ribosome-associated protein</fullName>
    </submittedName>
</protein>
<gene>
    <name evidence="2" type="primary">ybcJ</name>
    <name evidence="2" type="ORF">SAMEA3545359_01876</name>
</gene>
<evidence type="ECO:0000313" key="2">
    <source>
        <dbReference type="EMBL" id="SCJ76430.1"/>
    </source>
</evidence>
<proteinExistence type="predicted"/>
<name>A0A1C6J3D0_9FIRM</name>
<dbReference type="Gene3D" id="3.10.290.10">
    <property type="entry name" value="RNA-binding S4 domain"/>
    <property type="match status" value="1"/>
</dbReference>
<dbReference type="Pfam" id="PF13275">
    <property type="entry name" value="S4_2"/>
    <property type="match status" value="1"/>
</dbReference>
<dbReference type="InterPro" id="IPR036986">
    <property type="entry name" value="S4_RNA-bd_sf"/>
</dbReference>
<dbReference type="CDD" id="cd00165">
    <property type="entry name" value="S4"/>
    <property type="match status" value="1"/>
</dbReference>
<dbReference type="GO" id="GO:0003723">
    <property type="term" value="F:RNA binding"/>
    <property type="evidence" value="ECO:0007669"/>
    <property type="project" value="UniProtKB-KW"/>
</dbReference>
<reference evidence="2" key="1">
    <citation type="submission" date="2015-09" db="EMBL/GenBank/DDBJ databases">
        <authorList>
            <consortium name="Pathogen Informatics"/>
        </authorList>
    </citation>
    <scope>NUCLEOTIDE SEQUENCE</scope>
    <source>
        <strain evidence="2">2789STDY5834896</strain>
    </source>
</reference>
<dbReference type="PROSITE" id="PS50889">
    <property type="entry name" value="S4"/>
    <property type="match status" value="1"/>
</dbReference>
<evidence type="ECO:0000256" key="1">
    <source>
        <dbReference type="PROSITE-ProRule" id="PRU00182"/>
    </source>
</evidence>
<keyword evidence="1" id="KW-0694">RNA-binding</keyword>
<dbReference type="AlphaFoldDB" id="A0A1C6J3D0"/>